<name>A0A3R9QZ82_9CREN</name>
<gene>
    <name evidence="6" type="primary">rps3</name>
    <name evidence="8" type="ORF">D9Q81_02955</name>
</gene>
<sequence length="251" mass="28353">MSSAKSMPIYKKFVQEGIVKYKLHEFMEKISDKAGFHGVEISSTPIRDIITVYVESPGVMIGRGGRTSKRISDILKEELGIQNPYIQAKKVDKPFLSTRIVASYIARRIAKGERYKKVAYSALGRVMAEGAKGVEIRLSGKFGSQRAREERFREGVIYRCGQDYIENVEYAVKHVLMPQGMIGVRVRIVKPGVRGPDAVVIKEDEIERIRERIKSEMESLSESEVVEIPEELEGELEVAGEVKEDESEQAR</sequence>
<keyword evidence="5 6" id="KW-0687">Ribonucleoprotein</keyword>
<evidence type="ECO:0000313" key="8">
    <source>
        <dbReference type="EMBL" id="RSN69578.1"/>
    </source>
</evidence>
<dbReference type="Gene3D" id="3.30.300.20">
    <property type="match status" value="1"/>
</dbReference>
<evidence type="ECO:0000256" key="2">
    <source>
        <dbReference type="ARBA" id="ARBA00022730"/>
    </source>
</evidence>
<dbReference type="EMBL" id="RCOR01000018">
    <property type="protein sequence ID" value="RSN69578.1"/>
    <property type="molecule type" value="Genomic_DNA"/>
</dbReference>
<dbReference type="Proteomes" id="UP000278149">
    <property type="component" value="Unassembled WGS sequence"/>
</dbReference>
<dbReference type="InterPro" id="IPR005703">
    <property type="entry name" value="Ribosomal_uS3_euk/arc"/>
</dbReference>
<proteinExistence type="inferred from homology"/>
<dbReference type="SUPFAM" id="SSF54814">
    <property type="entry name" value="Prokaryotic type KH domain (KH-domain type II)"/>
    <property type="match status" value="1"/>
</dbReference>
<dbReference type="SUPFAM" id="SSF54821">
    <property type="entry name" value="Ribosomal protein S3 C-terminal domain"/>
    <property type="match status" value="1"/>
</dbReference>
<reference evidence="8 9" key="1">
    <citation type="submission" date="2018-10" db="EMBL/GenBank/DDBJ databases">
        <title>Co-occurring genomic capacity for anaerobic methane metabolism and dissimilatory sulfite reduction discovered in the Korarchaeota.</title>
        <authorList>
            <person name="Mckay L.J."/>
            <person name="Dlakic M."/>
            <person name="Fields M.W."/>
            <person name="Delmont T.O."/>
            <person name="Eren A.M."/>
            <person name="Jay Z.J."/>
            <person name="Klingelsmith K.B."/>
            <person name="Rusch D.B."/>
            <person name="Inskeep W.P."/>
        </authorList>
    </citation>
    <scope>NUCLEOTIDE SEQUENCE [LARGE SCALE GENOMIC DNA]</scope>
    <source>
        <strain evidence="8 9">WS</strain>
    </source>
</reference>
<comment type="function">
    <text evidence="6">Binds the lower part of the 30S subunit head.</text>
</comment>
<dbReference type="PROSITE" id="PS50823">
    <property type="entry name" value="KH_TYPE_2"/>
    <property type="match status" value="1"/>
</dbReference>
<dbReference type="NCBIfam" id="NF003219">
    <property type="entry name" value="PRK04191.1"/>
    <property type="match status" value="1"/>
</dbReference>
<evidence type="ECO:0000259" key="7">
    <source>
        <dbReference type="PROSITE" id="PS50823"/>
    </source>
</evidence>
<dbReference type="GeneID" id="6094460"/>
<comment type="similarity">
    <text evidence="1 6">Belongs to the universal ribosomal protein uS3 family.</text>
</comment>
<dbReference type="Pfam" id="PF00189">
    <property type="entry name" value="Ribosomal_S3_C"/>
    <property type="match status" value="1"/>
</dbReference>
<evidence type="ECO:0000313" key="9">
    <source>
        <dbReference type="Proteomes" id="UP000278149"/>
    </source>
</evidence>
<dbReference type="Gene3D" id="3.30.1140.32">
    <property type="entry name" value="Ribosomal protein S3, C-terminal domain"/>
    <property type="match status" value="1"/>
</dbReference>
<dbReference type="GO" id="GO:0019843">
    <property type="term" value="F:rRNA binding"/>
    <property type="evidence" value="ECO:0007669"/>
    <property type="project" value="UniProtKB-UniRule"/>
</dbReference>
<dbReference type="PANTHER" id="PTHR11760:SF32">
    <property type="entry name" value="SMALL RIBOSOMAL SUBUNIT PROTEIN US3"/>
    <property type="match status" value="1"/>
</dbReference>
<dbReference type="InterPro" id="IPR027488">
    <property type="entry name" value="Ribosomal_uS3_arc"/>
</dbReference>
<dbReference type="GO" id="GO:0003735">
    <property type="term" value="F:structural constituent of ribosome"/>
    <property type="evidence" value="ECO:0007669"/>
    <property type="project" value="UniProtKB-UniRule"/>
</dbReference>
<dbReference type="OMA" id="NKKKWMI"/>
<dbReference type="AlphaFoldDB" id="A0A3R9QZ82"/>
<dbReference type="InterPro" id="IPR009019">
    <property type="entry name" value="KH_sf_prok-type"/>
</dbReference>
<dbReference type="InterPro" id="IPR001351">
    <property type="entry name" value="Ribosomal_uS3_C"/>
</dbReference>
<comment type="caution">
    <text evidence="8">The sequence shown here is derived from an EMBL/GenBank/DDBJ whole genome shotgun (WGS) entry which is preliminary data.</text>
</comment>
<dbReference type="GO" id="GO:0006412">
    <property type="term" value="P:translation"/>
    <property type="evidence" value="ECO:0007669"/>
    <property type="project" value="UniProtKB-UniRule"/>
</dbReference>
<keyword evidence="2 6" id="KW-0699">rRNA-binding</keyword>
<evidence type="ECO:0000256" key="1">
    <source>
        <dbReference type="ARBA" id="ARBA00010761"/>
    </source>
</evidence>
<dbReference type="CDD" id="cd02411">
    <property type="entry name" value="KH-II_30S_S3_arch"/>
    <property type="match status" value="1"/>
</dbReference>
<evidence type="ECO:0000256" key="4">
    <source>
        <dbReference type="ARBA" id="ARBA00022980"/>
    </source>
</evidence>
<dbReference type="InterPro" id="IPR015946">
    <property type="entry name" value="KH_dom-like_a/b"/>
</dbReference>
<dbReference type="HAMAP" id="MF_01309_A">
    <property type="entry name" value="Ribosomal_uS3_A"/>
    <property type="match status" value="1"/>
</dbReference>
<evidence type="ECO:0000256" key="6">
    <source>
        <dbReference type="HAMAP-Rule" id="MF_01309"/>
    </source>
</evidence>
<organism evidence="8 9">
    <name type="scientific">Candidatus Korarchaeum cryptofilum</name>
    <dbReference type="NCBI Taxonomy" id="498846"/>
    <lineage>
        <taxon>Archaea</taxon>
        <taxon>Thermoproteota</taxon>
        <taxon>Candidatus Korarchaeia</taxon>
        <taxon>Candidatus Korarchaeales</taxon>
        <taxon>Candidatus Korarchaeaceae</taxon>
        <taxon>Candidatus Korarchaeum</taxon>
    </lineage>
</organism>
<dbReference type="RefSeq" id="WP_012309826.1">
    <property type="nucleotide sequence ID" value="NZ_RCOR01000018.1"/>
</dbReference>
<dbReference type="InterPro" id="IPR057258">
    <property type="entry name" value="Ribosomal_uS3"/>
</dbReference>
<evidence type="ECO:0000256" key="3">
    <source>
        <dbReference type="ARBA" id="ARBA00022884"/>
    </source>
</evidence>
<keyword evidence="4 6" id="KW-0689">Ribosomal protein</keyword>
<comment type="subunit">
    <text evidence="6">Part of the 30S ribosomal subunit.</text>
</comment>
<feature type="domain" description="KH type-2" evidence="7">
    <location>
        <begin position="23"/>
        <end position="92"/>
    </location>
</feature>
<keyword evidence="3 6" id="KW-0694">RNA-binding</keyword>
<protein>
    <recommendedName>
        <fullName evidence="6">Small ribosomal subunit protein uS3</fullName>
    </recommendedName>
</protein>
<dbReference type="NCBIfam" id="TIGR01008">
    <property type="entry name" value="uS3_euk_arch"/>
    <property type="match status" value="1"/>
</dbReference>
<dbReference type="InterPro" id="IPR004044">
    <property type="entry name" value="KH_dom_type_2"/>
</dbReference>
<dbReference type="InterPro" id="IPR036419">
    <property type="entry name" value="Ribosomal_S3_C_sf"/>
</dbReference>
<evidence type="ECO:0000256" key="5">
    <source>
        <dbReference type="ARBA" id="ARBA00023274"/>
    </source>
</evidence>
<dbReference type="PANTHER" id="PTHR11760">
    <property type="entry name" value="30S/40S RIBOSOMAL PROTEIN S3"/>
    <property type="match status" value="1"/>
</dbReference>
<dbReference type="Pfam" id="PF07650">
    <property type="entry name" value="KH_2"/>
    <property type="match status" value="1"/>
</dbReference>
<accession>A0A3R9QZ82</accession>
<dbReference type="GO" id="GO:0022627">
    <property type="term" value="C:cytosolic small ribosomal subunit"/>
    <property type="evidence" value="ECO:0007669"/>
    <property type="project" value="UniProtKB-UniRule"/>
</dbReference>